<keyword evidence="2 3" id="KW-0472">Membrane</keyword>
<organism evidence="6 7">
    <name type="scientific">Candidatus Portnoybacteria bacterium CG11_big_fil_rev_8_21_14_0_20_40_15</name>
    <dbReference type="NCBI Taxonomy" id="1974817"/>
    <lineage>
        <taxon>Bacteria</taxon>
        <taxon>Candidatus Portnoyibacteriota</taxon>
    </lineage>
</organism>
<keyword evidence="3" id="KW-0812">Transmembrane</keyword>
<dbReference type="PANTHER" id="PTHR30627:SF1">
    <property type="entry name" value="PEPTIDOGLYCAN D,D-TRANSPEPTIDASE FTSI"/>
    <property type="match status" value="1"/>
</dbReference>
<evidence type="ECO:0000313" key="6">
    <source>
        <dbReference type="EMBL" id="PIQ75258.1"/>
    </source>
</evidence>
<evidence type="ECO:0000259" key="4">
    <source>
        <dbReference type="Pfam" id="PF00905"/>
    </source>
</evidence>
<dbReference type="InterPro" id="IPR005311">
    <property type="entry name" value="PBP_dimer"/>
</dbReference>
<protein>
    <recommendedName>
        <fullName evidence="8">Peptidoglycan glycosyltransferase</fullName>
    </recommendedName>
</protein>
<dbReference type="GO" id="GO:0071555">
    <property type="term" value="P:cell wall organization"/>
    <property type="evidence" value="ECO:0007669"/>
    <property type="project" value="TreeGrafter"/>
</dbReference>
<evidence type="ECO:0000256" key="2">
    <source>
        <dbReference type="ARBA" id="ARBA00023136"/>
    </source>
</evidence>
<dbReference type="EMBL" id="PCVO01000035">
    <property type="protein sequence ID" value="PIQ75258.1"/>
    <property type="molecule type" value="Genomic_DNA"/>
</dbReference>
<dbReference type="InterPro" id="IPR001460">
    <property type="entry name" value="PCN-bd_Tpept"/>
</dbReference>
<evidence type="ECO:0000256" key="3">
    <source>
        <dbReference type="SAM" id="Phobius"/>
    </source>
</evidence>
<dbReference type="Proteomes" id="UP000229317">
    <property type="component" value="Unassembled WGS sequence"/>
</dbReference>
<sequence length="569" mass="63615">MKKKREWQIYFLLFVLFFIFGVVVCRLFFIQVLKHSVYAALAENQNQISQKLIPKRGEIFVQDKNFSLTPLATLREYPSVYLVPREITQEKEKISDELSKILEMEKNEILEKINKIGDPYEPLKSKLSDETAEQIKNLNFKGVYLADEDLRWYPQKNLASHLLGFVGYKDGQKLGQYGLEGFWEENLAGQSGLLNTEKDALGQWLLIGDYNLKPAQDGDNLFLTIDPNIQFIAEKELKALLEKWNSSGGSIVISDPKTGAIKAMASFPNYDPNEYNKVQNVNEFLNPVIQKVYEPGSIFKPFTMAAGLDTGKITPDTTYVDTGSVQIKGSVISNALNRSYGLSNMSKVLEKSINTGAVFIERTVGNEDFRKYVEAFGFNRPTGIDLAGEIGGNINNLKGNKEIDFATASFGQGIAVTPLELVAAIGAIANEGKMMKPYVVEKIVHSDGREQNFEPEPVRQVISEQTANKLTAMLVNTVRSGYDKVKIKGYFIAGKTGTAQVPLEDKAGYSSDETIHSFAGYAPAYNPKFLIFIKMDKPRGIAFASDSLSPVFANIARYLFNYYEIPPDE</sequence>
<keyword evidence="3" id="KW-1133">Transmembrane helix</keyword>
<dbReference type="GO" id="GO:0008658">
    <property type="term" value="F:penicillin binding"/>
    <property type="evidence" value="ECO:0007669"/>
    <property type="project" value="InterPro"/>
</dbReference>
<dbReference type="Pfam" id="PF03717">
    <property type="entry name" value="PBP_dimer"/>
    <property type="match status" value="1"/>
</dbReference>
<dbReference type="Pfam" id="PF00905">
    <property type="entry name" value="Transpeptidase"/>
    <property type="match status" value="1"/>
</dbReference>
<feature type="domain" description="Penicillin-binding protein transpeptidase" evidence="4">
    <location>
        <begin position="249"/>
        <end position="555"/>
    </location>
</feature>
<feature type="transmembrane region" description="Helical" evidence="3">
    <location>
        <begin position="7"/>
        <end position="29"/>
    </location>
</feature>
<dbReference type="PANTHER" id="PTHR30627">
    <property type="entry name" value="PEPTIDOGLYCAN D,D-TRANSPEPTIDASE"/>
    <property type="match status" value="1"/>
</dbReference>
<dbReference type="Gene3D" id="3.40.710.10">
    <property type="entry name" value="DD-peptidase/beta-lactamase superfamily"/>
    <property type="match status" value="1"/>
</dbReference>
<evidence type="ECO:0000313" key="7">
    <source>
        <dbReference type="Proteomes" id="UP000229317"/>
    </source>
</evidence>
<accession>A0A2H0KSX8</accession>
<feature type="domain" description="Penicillin-binding protein dimerisation" evidence="5">
    <location>
        <begin position="54"/>
        <end position="203"/>
    </location>
</feature>
<proteinExistence type="predicted"/>
<name>A0A2H0KSX8_9BACT</name>
<evidence type="ECO:0000256" key="1">
    <source>
        <dbReference type="ARBA" id="ARBA00004370"/>
    </source>
</evidence>
<reference evidence="6 7" key="1">
    <citation type="submission" date="2017-09" db="EMBL/GenBank/DDBJ databases">
        <title>Depth-based differentiation of microbial function through sediment-hosted aquifers and enrichment of novel symbionts in the deep terrestrial subsurface.</title>
        <authorList>
            <person name="Probst A.J."/>
            <person name="Ladd B."/>
            <person name="Jarett J.K."/>
            <person name="Geller-Mcgrath D.E."/>
            <person name="Sieber C.M."/>
            <person name="Emerson J.B."/>
            <person name="Anantharaman K."/>
            <person name="Thomas B.C."/>
            <person name="Malmstrom R."/>
            <person name="Stieglmeier M."/>
            <person name="Klingl A."/>
            <person name="Woyke T."/>
            <person name="Ryan C.M."/>
            <person name="Banfield J.F."/>
        </authorList>
    </citation>
    <scope>NUCLEOTIDE SEQUENCE [LARGE SCALE GENOMIC DNA]</scope>
    <source>
        <strain evidence="6">CG11_big_fil_rev_8_21_14_0_20_40_15</strain>
    </source>
</reference>
<dbReference type="AlphaFoldDB" id="A0A2H0KSX8"/>
<comment type="subcellular location">
    <subcellularLocation>
        <location evidence="1">Membrane</location>
    </subcellularLocation>
</comment>
<dbReference type="GO" id="GO:0005886">
    <property type="term" value="C:plasma membrane"/>
    <property type="evidence" value="ECO:0007669"/>
    <property type="project" value="TreeGrafter"/>
</dbReference>
<gene>
    <name evidence="6" type="ORF">COV84_02360</name>
</gene>
<dbReference type="Gene3D" id="3.30.450.330">
    <property type="match status" value="1"/>
</dbReference>
<evidence type="ECO:0008006" key="8">
    <source>
        <dbReference type="Google" id="ProtNLM"/>
    </source>
</evidence>
<dbReference type="InterPro" id="IPR036138">
    <property type="entry name" value="PBP_dimer_sf"/>
</dbReference>
<comment type="caution">
    <text evidence="6">The sequence shown here is derived from an EMBL/GenBank/DDBJ whole genome shotgun (WGS) entry which is preliminary data.</text>
</comment>
<dbReference type="InterPro" id="IPR050515">
    <property type="entry name" value="Beta-lactam/transpept"/>
</dbReference>
<dbReference type="Gene3D" id="3.90.1310.10">
    <property type="entry name" value="Penicillin-binding protein 2a (Domain 2)"/>
    <property type="match status" value="1"/>
</dbReference>
<evidence type="ECO:0000259" key="5">
    <source>
        <dbReference type="Pfam" id="PF03717"/>
    </source>
</evidence>
<dbReference type="SUPFAM" id="SSF56601">
    <property type="entry name" value="beta-lactamase/transpeptidase-like"/>
    <property type="match status" value="1"/>
</dbReference>
<dbReference type="SUPFAM" id="SSF56519">
    <property type="entry name" value="Penicillin binding protein dimerisation domain"/>
    <property type="match status" value="1"/>
</dbReference>
<dbReference type="InterPro" id="IPR012338">
    <property type="entry name" value="Beta-lactam/transpept-like"/>
</dbReference>